<dbReference type="EMBL" id="LQRT01000002">
    <property type="protein sequence ID" value="KZS42707.1"/>
    <property type="molecule type" value="Genomic_DNA"/>
</dbReference>
<dbReference type="PANTHER" id="PTHR46825:SF9">
    <property type="entry name" value="BETA-LACTAMASE-RELATED DOMAIN-CONTAINING PROTEIN"/>
    <property type="match status" value="1"/>
</dbReference>
<reference evidence="2 3" key="1">
    <citation type="submission" date="2016-01" db="EMBL/GenBank/DDBJ databases">
        <title>The draft genome sequence of Aquimarina sp. RZW4-3-2.</title>
        <authorList>
            <person name="Wang Y."/>
        </authorList>
    </citation>
    <scope>NUCLEOTIDE SEQUENCE [LARGE SCALE GENOMIC DNA]</scope>
    <source>
        <strain evidence="2 3">RZW4-3-2</strain>
    </source>
</reference>
<accession>A0A163CS33</accession>
<dbReference type="InterPro" id="IPR050491">
    <property type="entry name" value="AmpC-like"/>
</dbReference>
<dbReference type="Pfam" id="PF00144">
    <property type="entry name" value="Beta-lactamase"/>
    <property type="match status" value="1"/>
</dbReference>
<gene>
    <name evidence="2" type="ORF">AWE51_00380</name>
</gene>
<dbReference type="SUPFAM" id="SSF56601">
    <property type="entry name" value="beta-lactamase/transpeptidase-like"/>
    <property type="match status" value="1"/>
</dbReference>
<feature type="domain" description="Beta-lactamase-related" evidence="1">
    <location>
        <begin position="48"/>
        <end position="358"/>
    </location>
</feature>
<dbReference type="PROSITE" id="PS51257">
    <property type="entry name" value="PROKAR_LIPOPROTEIN"/>
    <property type="match status" value="1"/>
</dbReference>
<dbReference type="Proteomes" id="UP000076715">
    <property type="component" value="Unassembled WGS sequence"/>
</dbReference>
<organism evidence="2 3">
    <name type="scientific">Aquimarina aggregata</name>
    <dbReference type="NCBI Taxonomy" id="1642818"/>
    <lineage>
        <taxon>Bacteria</taxon>
        <taxon>Pseudomonadati</taxon>
        <taxon>Bacteroidota</taxon>
        <taxon>Flavobacteriia</taxon>
        <taxon>Flavobacteriales</taxon>
        <taxon>Flavobacteriaceae</taxon>
        <taxon>Aquimarina</taxon>
    </lineage>
</organism>
<proteinExistence type="predicted"/>
<evidence type="ECO:0000313" key="3">
    <source>
        <dbReference type="Proteomes" id="UP000076715"/>
    </source>
</evidence>
<evidence type="ECO:0000313" key="2">
    <source>
        <dbReference type="EMBL" id="KZS42707.1"/>
    </source>
</evidence>
<keyword evidence="3" id="KW-1185">Reference proteome</keyword>
<dbReference type="GO" id="GO:0016787">
    <property type="term" value="F:hydrolase activity"/>
    <property type="evidence" value="ECO:0007669"/>
    <property type="project" value="UniProtKB-KW"/>
</dbReference>
<dbReference type="InterPro" id="IPR001466">
    <property type="entry name" value="Beta-lactam-related"/>
</dbReference>
<dbReference type="STRING" id="1642818.AWE51_00380"/>
<dbReference type="AlphaFoldDB" id="A0A163CS33"/>
<protein>
    <submittedName>
        <fullName evidence="2">Serine hydrolase</fullName>
    </submittedName>
</protein>
<evidence type="ECO:0000259" key="1">
    <source>
        <dbReference type="Pfam" id="PF00144"/>
    </source>
</evidence>
<dbReference type="Gene3D" id="3.40.710.10">
    <property type="entry name" value="DD-peptidase/beta-lactamase superfamily"/>
    <property type="match status" value="1"/>
</dbReference>
<dbReference type="InterPro" id="IPR012338">
    <property type="entry name" value="Beta-lactam/transpept-like"/>
</dbReference>
<dbReference type="PANTHER" id="PTHR46825">
    <property type="entry name" value="D-ALANYL-D-ALANINE-CARBOXYPEPTIDASE/ENDOPEPTIDASE AMPH"/>
    <property type="match status" value="1"/>
</dbReference>
<dbReference type="OrthoDB" id="1357763at2"/>
<dbReference type="RefSeq" id="WP_066308783.1">
    <property type="nucleotide sequence ID" value="NZ_LQRT01000002.1"/>
</dbReference>
<sequence>MTKNKTSRFIYFFYLVLITTSCIAQNQNVIKNLKGFEISSDTISLFLKSRMDTLNIPGLSIAIINDSKVVYHQTFGYANLEKKIPVTNTTIFEGASMSKSVFASFIMKYVEEGKLDLDKPLFQYLNYPDIEYDERYKKITARMILSHRSGFPNWRENEEDKKLKIKFEPGTAYEYSGEGYQYLSNVLKHLEKTDWHGLEIIFQNKIAKPLGMKYTTFIPTTYVNEHKAEPYTNEKKWIDWKNNYWYKKDKDKFVSASSIHSEPLDFSKWMIATMNKKLLSEESYQELFKHHSTVSTLSSGMNIYYTLGFVTADKPYNTTYFHGGSNDGFTCWYLMDIEKKWGYVLFTNSENGEKLGNEVWDYFEKEY</sequence>
<name>A0A163CS33_9FLAO</name>
<comment type="caution">
    <text evidence="2">The sequence shown here is derived from an EMBL/GenBank/DDBJ whole genome shotgun (WGS) entry which is preliminary data.</text>
</comment>
<keyword evidence="2" id="KW-0378">Hydrolase</keyword>